<dbReference type="OrthoDB" id="543156at2759"/>
<dbReference type="GO" id="GO:1903189">
    <property type="term" value="P:glyoxal metabolic process"/>
    <property type="evidence" value="ECO:0007669"/>
    <property type="project" value="TreeGrafter"/>
</dbReference>
<evidence type="ECO:0000256" key="1">
    <source>
        <dbReference type="ARBA" id="ARBA00013134"/>
    </source>
</evidence>
<dbReference type="InterPro" id="IPR050325">
    <property type="entry name" value="Prot/Nucl_acid_deglycase"/>
</dbReference>
<dbReference type="KEGG" id="mgl:MGL_3627"/>
<sequence length="159" mass="16163">MPKAIVFLAQGAEEMEFSITYDVLVRGGVDVTSVYVPGADEPLSPADGLVVASRGVKLGVDTTLEALTKSGHAGDYDAYIIPGGAGGANTLSKDPTVLQILRDSHANGKIVGMICAGSLAALEARVGLGGPITSHPSVKDKLASCTYAHGLDGSSNLLL</sequence>
<organism evidence="4 5">
    <name type="scientific">Malassezia globosa (strain ATCC MYA-4612 / CBS 7966)</name>
    <name type="common">Dandruff-associated fungus</name>
    <dbReference type="NCBI Taxonomy" id="425265"/>
    <lineage>
        <taxon>Eukaryota</taxon>
        <taxon>Fungi</taxon>
        <taxon>Dikarya</taxon>
        <taxon>Basidiomycota</taxon>
        <taxon>Ustilaginomycotina</taxon>
        <taxon>Malasseziomycetes</taxon>
        <taxon>Malasseziales</taxon>
        <taxon>Malasseziaceae</taxon>
        <taxon>Malassezia</taxon>
    </lineage>
</organism>
<comment type="catalytic activity">
    <reaction evidence="2">
        <text>methylglyoxal + H2O = (R)-lactate + H(+)</text>
        <dbReference type="Rhea" id="RHEA:27754"/>
        <dbReference type="ChEBI" id="CHEBI:15377"/>
        <dbReference type="ChEBI" id="CHEBI:15378"/>
        <dbReference type="ChEBI" id="CHEBI:16004"/>
        <dbReference type="ChEBI" id="CHEBI:17158"/>
        <dbReference type="EC" id="4.2.1.130"/>
    </reaction>
</comment>
<dbReference type="EC" id="4.2.1.130" evidence="1"/>
<comment type="caution">
    <text evidence="4">The sequence shown here is derived from an EMBL/GenBank/DDBJ whole genome shotgun (WGS) entry which is preliminary data.</text>
</comment>
<dbReference type="GO" id="GO:0005739">
    <property type="term" value="C:mitochondrion"/>
    <property type="evidence" value="ECO:0007669"/>
    <property type="project" value="TreeGrafter"/>
</dbReference>
<dbReference type="Proteomes" id="UP000008837">
    <property type="component" value="Unassembled WGS sequence"/>
</dbReference>
<reference evidence="4 5" key="1">
    <citation type="journal article" date="2007" name="Proc. Natl. Acad. Sci. U.S.A.">
        <title>Dandruff-associated Malassezia genomes reveal convergent and divergent virulence traits shared with plant and human fungal pathogens.</title>
        <authorList>
            <person name="Xu J."/>
            <person name="Saunders C.W."/>
            <person name="Hu P."/>
            <person name="Grant R.A."/>
            <person name="Boekhout T."/>
            <person name="Kuramae E.E."/>
            <person name="Kronstad J.W."/>
            <person name="Deangelis Y.M."/>
            <person name="Reeder N.L."/>
            <person name="Johnstone K.R."/>
            <person name="Leland M."/>
            <person name="Fieno A.M."/>
            <person name="Begley W.M."/>
            <person name="Sun Y."/>
            <person name="Lacey M.P."/>
            <person name="Chaudhary T."/>
            <person name="Keough T."/>
            <person name="Chu L."/>
            <person name="Sears R."/>
            <person name="Yuan B."/>
            <person name="Dawson T.L.Jr."/>
        </authorList>
    </citation>
    <scope>NUCLEOTIDE SEQUENCE [LARGE SCALE GENOMIC DNA]</scope>
    <source>
        <strain evidence="5">ATCC MYA-4612 / CBS 7966</strain>
    </source>
</reference>
<evidence type="ECO:0000313" key="4">
    <source>
        <dbReference type="EMBL" id="EDP41946.1"/>
    </source>
</evidence>
<accession>A8QA68</accession>
<dbReference type="InterPro" id="IPR029062">
    <property type="entry name" value="Class_I_gatase-like"/>
</dbReference>
<dbReference type="Pfam" id="PF01965">
    <property type="entry name" value="DJ-1_PfpI"/>
    <property type="match status" value="1"/>
</dbReference>
<protein>
    <recommendedName>
        <fullName evidence="1">D-lactate dehydratase</fullName>
        <ecNumber evidence="1">4.2.1.130</ecNumber>
    </recommendedName>
</protein>
<dbReference type="InParanoid" id="A8QA68"/>
<dbReference type="PANTHER" id="PTHR48094">
    <property type="entry name" value="PROTEIN/NUCLEIC ACID DEGLYCASE DJ-1-RELATED"/>
    <property type="match status" value="1"/>
</dbReference>
<dbReference type="EMBL" id="AAYY01000014">
    <property type="protein sequence ID" value="EDP41946.1"/>
    <property type="molecule type" value="Genomic_DNA"/>
</dbReference>
<dbReference type="PANTHER" id="PTHR48094:SF12">
    <property type="entry name" value="PARKINSON DISEASE PROTEIN 7 HOMOLOG"/>
    <property type="match status" value="1"/>
</dbReference>
<dbReference type="GO" id="GO:0006979">
    <property type="term" value="P:response to oxidative stress"/>
    <property type="evidence" value="ECO:0007669"/>
    <property type="project" value="TreeGrafter"/>
</dbReference>
<dbReference type="FunCoup" id="A8QA68">
    <property type="interactions" value="155"/>
</dbReference>
<dbReference type="GO" id="GO:0005634">
    <property type="term" value="C:nucleus"/>
    <property type="evidence" value="ECO:0007669"/>
    <property type="project" value="TreeGrafter"/>
</dbReference>
<evidence type="ECO:0000259" key="3">
    <source>
        <dbReference type="Pfam" id="PF01965"/>
    </source>
</evidence>
<proteinExistence type="predicted"/>
<evidence type="ECO:0000256" key="2">
    <source>
        <dbReference type="ARBA" id="ARBA00048082"/>
    </source>
</evidence>
<dbReference type="GO" id="GO:0019172">
    <property type="term" value="F:glyoxalase III activity"/>
    <property type="evidence" value="ECO:0007669"/>
    <property type="project" value="UniProtKB-EC"/>
</dbReference>
<dbReference type="SUPFAM" id="SSF52317">
    <property type="entry name" value="Class I glutamine amidotransferase-like"/>
    <property type="match status" value="1"/>
</dbReference>
<dbReference type="InterPro" id="IPR002818">
    <property type="entry name" value="DJ-1/PfpI"/>
</dbReference>
<name>A8QA68_MALGO</name>
<dbReference type="VEuPathDB" id="FungiDB:MGL_3627"/>
<gene>
    <name evidence="4" type="ORF">MGL_3627</name>
</gene>
<dbReference type="STRING" id="425265.A8QA68"/>
<dbReference type="AlphaFoldDB" id="A8QA68"/>
<dbReference type="Gene3D" id="3.40.50.880">
    <property type="match status" value="1"/>
</dbReference>
<keyword evidence="5" id="KW-1185">Reference proteome</keyword>
<dbReference type="GeneID" id="5853466"/>
<dbReference type="RefSeq" id="XP_001729160.1">
    <property type="nucleotide sequence ID" value="XM_001729108.1"/>
</dbReference>
<feature type="domain" description="DJ-1/PfpI" evidence="3">
    <location>
        <begin position="3"/>
        <end position="143"/>
    </location>
</feature>
<evidence type="ECO:0000313" key="5">
    <source>
        <dbReference type="Proteomes" id="UP000008837"/>
    </source>
</evidence>
<dbReference type="OMA" id="ELTSHAC"/>